<feature type="binding site" evidence="2">
    <location>
        <position position="40"/>
    </location>
    <ligand>
        <name>substrate</name>
    </ligand>
</feature>
<comment type="cofactor">
    <cofactor evidence="2">
        <name>Mg(2+)</name>
        <dbReference type="ChEBI" id="CHEBI:18420"/>
    </cofactor>
    <text evidence="2">Binds 2 magnesium ions per subunit.</text>
</comment>
<dbReference type="Proteomes" id="UP000439994">
    <property type="component" value="Unassembled WGS sequence"/>
</dbReference>
<keyword evidence="2" id="KW-0961">Cell wall biogenesis/degradation</keyword>
<evidence type="ECO:0000256" key="1">
    <source>
        <dbReference type="ARBA" id="ARBA00022679"/>
    </source>
</evidence>
<feature type="binding site" evidence="2">
    <location>
        <position position="78"/>
    </location>
    <ligand>
        <name>substrate</name>
    </ligand>
</feature>
<dbReference type="HAMAP" id="MF_01139">
    <property type="entry name" value="ISPT"/>
    <property type="match status" value="1"/>
</dbReference>
<dbReference type="SUPFAM" id="SSF64005">
    <property type="entry name" value="Undecaprenyl diphosphate synthase"/>
    <property type="match status" value="1"/>
</dbReference>
<dbReference type="PROSITE" id="PS01066">
    <property type="entry name" value="UPP_SYNTHASE"/>
    <property type="match status" value="1"/>
</dbReference>
<dbReference type="AlphaFoldDB" id="A0A6N8F5J2"/>
<feature type="binding site" evidence="2">
    <location>
        <begin position="201"/>
        <end position="203"/>
    </location>
    <ligand>
        <name>substrate</name>
    </ligand>
</feature>
<evidence type="ECO:0000313" key="4">
    <source>
        <dbReference type="Proteomes" id="UP000439994"/>
    </source>
</evidence>
<proteinExistence type="inferred from homology"/>
<evidence type="ECO:0000256" key="2">
    <source>
        <dbReference type="HAMAP-Rule" id="MF_01139"/>
    </source>
</evidence>
<dbReference type="PANTHER" id="PTHR10291">
    <property type="entry name" value="DEHYDRODOLICHYL DIPHOSPHATE SYNTHASE FAMILY MEMBER"/>
    <property type="match status" value="1"/>
</dbReference>
<feature type="binding site" evidence="2">
    <location>
        <position position="195"/>
    </location>
    <ligand>
        <name>substrate</name>
    </ligand>
</feature>
<dbReference type="GO" id="GO:0000287">
    <property type="term" value="F:magnesium ion binding"/>
    <property type="evidence" value="ECO:0007669"/>
    <property type="project" value="UniProtKB-UniRule"/>
</dbReference>
<dbReference type="InterPro" id="IPR018520">
    <property type="entry name" value="UPP_synth-like_CS"/>
</dbReference>
<name>A0A6N8F5J2_9GAMM</name>
<dbReference type="EMBL" id="WOCD01000001">
    <property type="protein sequence ID" value="MUH71563.1"/>
    <property type="molecule type" value="Genomic_DNA"/>
</dbReference>
<protein>
    <recommendedName>
        <fullName evidence="2">Ditrans,polycis-undecaprenyl-diphosphate synthase ((2E,6E)-farnesyl-diphosphate specific)</fullName>
        <ecNumber evidence="2">2.5.1.31</ecNumber>
    </recommendedName>
    <alternativeName>
        <fullName evidence="2">Ditrans,polycis-undecaprenylcistransferase</fullName>
    </alternativeName>
    <alternativeName>
        <fullName evidence="2">Undecaprenyl diphosphate synthase</fullName>
        <shortName evidence="2">UDS</shortName>
    </alternativeName>
    <alternativeName>
        <fullName evidence="2">Undecaprenyl pyrophosphate synthase</fullName>
        <shortName evidence="2">UPP synthase</shortName>
    </alternativeName>
</protein>
<keyword evidence="2" id="KW-0460">Magnesium</keyword>
<gene>
    <name evidence="2 3" type="primary">uppS</name>
    <name evidence="3" type="ORF">GNP35_03050</name>
</gene>
<dbReference type="GO" id="GO:0071555">
    <property type="term" value="P:cell wall organization"/>
    <property type="evidence" value="ECO:0007669"/>
    <property type="project" value="UniProtKB-KW"/>
</dbReference>
<feature type="binding site" evidence="2">
    <location>
        <position position="76"/>
    </location>
    <ligand>
        <name>substrate</name>
    </ligand>
</feature>
<organism evidence="3 4">
    <name type="scientific">Psychrosphaera haliotis</name>
    <dbReference type="NCBI Taxonomy" id="555083"/>
    <lineage>
        <taxon>Bacteria</taxon>
        <taxon>Pseudomonadati</taxon>
        <taxon>Pseudomonadota</taxon>
        <taxon>Gammaproteobacteria</taxon>
        <taxon>Alteromonadales</taxon>
        <taxon>Pseudoalteromonadaceae</taxon>
        <taxon>Psychrosphaera</taxon>
    </lineage>
</organism>
<dbReference type="NCBIfam" id="NF011405">
    <property type="entry name" value="PRK14830.1"/>
    <property type="match status" value="1"/>
</dbReference>
<dbReference type="Gene3D" id="3.40.1180.10">
    <property type="entry name" value="Decaprenyl diphosphate synthase-like"/>
    <property type="match status" value="1"/>
</dbReference>
<keyword evidence="1 2" id="KW-0808">Transferase</keyword>
<dbReference type="FunFam" id="3.40.1180.10:FF:000001">
    <property type="entry name" value="(2E,6E)-farnesyl-diphosphate-specific ditrans,polycis-undecaprenyl-diphosphate synthase"/>
    <property type="match status" value="1"/>
</dbReference>
<dbReference type="RefSeq" id="WP_155694384.1">
    <property type="nucleotide sequence ID" value="NZ_WOCD01000001.1"/>
</dbReference>
<comment type="catalytic activity">
    <reaction evidence="2">
        <text>8 isopentenyl diphosphate + (2E,6E)-farnesyl diphosphate = di-trans,octa-cis-undecaprenyl diphosphate + 8 diphosphate</text>
        <dbReference type="Rhea" id="RHEA:27551"/>
        <dbReference type="ChEBI" id="CHEBI:33019"/>
        <dbReference type="ChEBI" id="CHEBI:58405"/>
        <dbReference type="ChEBI" id="CHEBI:128769"/>
        <dbReference type="ChEBI" id="CHEBI:175763"/>
        <dbReference type="EC" id="2.5.1.31"/>
    </reaction>
</comment>
<keyword evidence="2" id="KW-0479">Metal-binding</keyword>
<comment type="similarity">
    <text evidence="2">Belongs to the UPP synthase family.</text>
</comment>
<comment type="subunit">
    <text evidence="2">Homodimer.</text>
</comment>
<feature type="binding site" evidence="2">
    <location>
        <begin position="28"/>
        <end position="31"/>
    </location>
    <ligand>
        <name>substrate</name>
    </ligand>
</feature>
<feature type="binding site" evidence="2">
    <location>
        <position position="44"/>
    </location>
    <ligand>
        <name>substrate</name>
    </ligand>
</feature>
<accession>A0A6N8F5J2</accession>
<feature type="binding site" evidence="2">
    <location>
        <begin position="72"/>
        <end position="74"/>
    </location>
    <ligand>
        <name>substrate</name>
    </ligand>
</feature>
<dbReference type="GO" id="GO:0008834">
    <property type="term" value="F:ditrans,polycis-undecaprenyl-diphosphate synthase [(2E,6E)-farnesyl-diphosphate specific] activity"/>
    <property type="evidence" value="ECO:0007669"/>
    <property type="project" value="UniProtKB-UniRule"/>
</dbReference>
<dbReference type="InterPro" id="IPR036424">
    <property type="entry name" value="UPP_synth-like_sf"/>
</dbReference>
<comment type="function">
    <text evidence="2">Catalyzes the sequential condensation of isopentenyl diphosphate (IPP) with (2E,6E)-farnesyl diphosphate (E,E-FPP) to yield (2Z,6Z,10Z,14Z,18Z,22Z,26Z,30Z,34E,38E)-undecaprenyl diphosphate (di-trans,octa-cis-UPP). UPP is the precursor of glycosyl carrier lipid in the biosynthesis of bacterial cell wall polysaccharide components such as peptidoglycan and lipopolysaccharide.</text>
</comment>
<evidence type="ECO:0000313" key="3">
    <source>
        <dbReference type="EMBL" id="MUH71563.1"/>
    </source>
</evidence>
<dbReference type="GO" id="GO:0016094">
    <property type="term" value="P:polyprenol biosynthetic process"/>
    <property type="evidence" value="ECO:0007669"/>
    <property type="project" value="TreeGrafter"/>
</dbReference>
<feature type="active site" evidence="2">
    <location>
        <position position="27"/>
    </location>
</feature>
<dbReference type="GO" id="GO:0009252">
    <property type="term" value="P:peptidoglycan biosynthetic process"/>
    <property type="evidence" value="ECO:0007669"/>
    <property type="project" value="UniProtKB-UniRule"/>
</dbReference>
<dbReference type="NCBIfam" id="TIGR00055">
    <property type="entry name" value="uppS"/>
    <property type="match status" value="1"/>
</dbReference>
<keyword evidence="2" id="KW-0133">Cell shape</keyword>
<keyword evidence="2" id="KW-0573">Peptidoglycan synthesis</keyword>
<dbReference type="Pfam" id="PF01255">
    <property type="entry name" value="Prenyltransf"/>
    <property type="match status" value="1"/>
</dbReference>
<feature type="active site" description="Proton acceptor" evidence="2">
    <location>
        <position position="75"/>
    </location>
</feature>
<dbReference type="GO" id="GO:0005829">
    <property type="term" value="C:cytosol"/>
    <property type="evidence" value="ECO:0007669"/>
    <property type="project" value="TreeGrafter"/>
</dbReference>
<dbReference type="EC" id="2.5.1.31" evidence="2"/>
<comment type="caution">
    <text evidence="3">The sequence shown here is derived from an EMBL/GenBank/DDBJ whole genome shotgun (WGS) entry which is preliminary data.</text>
</comment>
<reference evidence="3 4" key="1">
    <citation type="submission" date="2019-11" db="EMBL/GenBank/DDBJ databases">
        <title>P. haliotis isolates from Z. marina roots.</title>
        <authorList>
            <person name="Cohen M."/>
            <person name="Jospin G."/>
            <person name="Eisen J.A."/>
            <person name="Coil D.A."/>
        </authorList>
    </citation>
    <scope>NUCLEOTIDE SEQUENCE [LARGE SCALE GENOMIC DNA]</scope>
    <source>
        <strain evidence="3 4">UCD-MCMsp1aY</strain>
    </source>
</reference>
<feature type="binding site" evidence="2">
    <location>
        <position position="214"/>
    </location>
    <ligand>
        <name>Mg(2+)</name>
        <dbReference type="ChEBI" id="CHEBI:18420"/>
    </ligand>
</feature>
<feature type="binding site" evidence="2">
    <location>
        <position position="32"/>
    </location>
    <ligand>
        <name>substrate</name>
    </ligand>
</feature>
<dbReference type="GO" id="GO:0008360">
    <property type="term" value="P:regulation of cell shape"/>
    <property type="evidence" value="ECO:0007669"/>
    <property type="project" value="UniProtKB-KW"/>
</dbReference>
<dbReference type="OrthoDB" id="4191603at2"/>
<sequence>MAKSNVVDQVLEHYSSSIPQHVGIIMDGNGRWAQQKGMPRVYGHKKGVDAVRETVRFARKVGVKSLTLFAFSSENWKRPEDEVSGLMELFMLVLTREVNTLHKNNVRLKIVGDISAFSDKIQKKVISAHQMTEANTGLTLNVAANYGGRWDIANATKSIANDVQSGKLDANDIDETLLGKYMCLADQPELDLLVRTGGESRISNFLLWQLAYAELHFTSVYWPDFDELSFAQAVEAFAGTERRFGLTGEQIKQNEI</sequence>
<keyword evidence="4" id="KW-1185">Reference proteome</keyword>
<dbReference type="CDD" id="cd00475">
    <property type="entry name" value="Cis_IPPS"/>
    <property type="match status" value="1"/>
</dbReference>
<feature type="binding site" evidence="2">
    <location>
        <position position="27"/>
    </location>
    <ligand>
        <name>Mg(2+)</name>
        <dbReference type="ChEBI" id="CHEBI:18420"/>
    </ligand>
</feature>
<dbReference type="PANTHER" id="PTHR10291:SF0">
    <property type="entry name" value="DEHYDRODOLICHYL DIPHOSPHATE SYNTHASE 2"/>
    <property type="match status" value="1"/>
</dbReference>
<dbReference type="InterPro" id="IPR001441">
    <property type="entry name" value="UPP_synth-like"/>
</dbReference>